<proteinExistence type="predicted"/>
<dbReference type="PROSITE" id="PS51365">
    <property type="entry name" value="RENAL_DIPEPTIDASE_2"/>
    <property type="match status" value="1"/>
</dbReference>
<evidence type="ECO:0000313" key="4">
    <source>
        <dbReference type="Proteomes" id="UP000321891"/>
    </source>
</evidence>
<dbReference type="Pfam" id="PF01244">
    <property type="entry name" value="Peptidase_M19"/>
    <property type="match status" value="1"/>
</dbReference>
<dbReference type="InterPro" id="IPR032466">
    <property type="entry name" value="Metal_Hydrolase"/>
</dbReference>
<dbReference type="Proteomes" id="UP000032671">
    <property type="component" value="Unassembled WGS sequence"/>
</dbReference>
<evidence type="ECO:0000313" key="2">
    <source>
        <dbReference type="EMBL" id="GEL57794.1"/>
    </source>
</evidence>
<dbReference type="PANTHER" id="PTHR10443">
    <property type="entry name" value="MICROSOMAL DIPEPTIDASE"/>
    <property type="match status" value="1"/>
</dbReference>
<reference evidence="1 3" key="1">
    <citation type="submission" date="2012-11" db="EMBL/GenBank/DDBJ databases">
        <title>Whole genome sequence of Acetobacter cibinongensis 4H-1.</title>
        <authorList>
            <person name="Azuma Y."/>
            <person name="Higashiura N."/>
            <person name="Hirakawa H."/>
            <person name="Matsushita K."/>
        </authorList>
    </citation>
    <scope>NUCLEOTIDE SEQUENCE [LARGE SCALE GENOMIC DNA]</scope>
    <source>
        <strain evidence="1 3">4H-1</strain>
    </source>
</reference>
<dbReference type="Gene3D" id="3.20.20.140">
    <property type="entry name" value="Metal-dependent hydrolases"/>
    <property type="match status" value="1"/>
</dbReference>
<dbReference type="EMBL" id="BAMV01000018">
    <property type="protein sequence ID" value="GAN61312.1"/>
    <property type="molecule type" value="Genomic_DNA"/>
</dbReference>
<dbReference type="EMBL" id="BJVU01000001">
    <property type="protein sequence ID" value="GEL57794.1"/>
    <property type="molecule type" value="Genomic_DNA"/>
</dbReference>
<protein>
    <submittedName>
        <fullName evidence="1">Dipeptidase</fullName>
    </submittedName>
</protein>
<gene>
    <name evidence="1" type="ORF">Abci_018_182</name>
    <name evidence="2" type="ORF">ACI01nite_03960</name>
</gene>
<dbReference type="STRING" id="1231339.Abci_018_182"/>
<dbReference type="GO" id="GO:0070573">
    <property type="term" value="F:metallodipeptidase activity"/>
    <property type="evidence" value="ECO:0007669"/>
    <property type="project" value="InterPro"/>
</dbReference>
<dbReference type="SUPFAM" id="SSF51556">
    <property type="entry name" value="Metallo-dependent hydrolases"/>
    <property type="match status" value="1"/>
</dbReference>
<keyword evidence="4" id="KW-1185">Reference proteome</keyword>
<dbReference type="AlphaFoldDB" id="A0A0D6N5L8"/>
<accession>A0A0D6N5L8</accession>
<evidence type="ECO:0000313" key="1">
    <source>
        <dbReference type="EMBL" id="GAN61312.1"/>
    </source>
</evidence>
<evidence type="ECO:0000313" key="3">
    <source>
        <dbReference type="Proteomes" id="UP000032671"/>
    </source>
</evidence>
<dbReference type="Proteomes" id="UP000321891">
    <property type="component" value="Unassembled WGS sequence"/>
</dbReference>
<dbReference type="PANTHER" id="PTHR10443:SF12">
    <property type="entry name" value="DIPEPTIDASE"/>
    <property type="match status" value="1"/>
</dbReference>
<dbReference type="RefSeq" id="WP_048839344.1">
    <property type="nucleotide sequence ID" value="NZ_BAMV01000018.1"/>
</dbReference>
<comment type="caution">
    <text evidence="1">The sequence shown here is derived from an EMBL/GenBank/DDBJ whole genome shotgun (WGS) entry which is preliminary data.</text>
</comment>
<dbReference type="InterPro" id="IPR008257">
    <property type="entry name" value="Pept_M19"/>
</dbReference>
<accession>A0A6N3SL17</accession>
<organism evidence="1 3">
    <name type="scientific">Acetobacter cibinongensis</name>
    <dbReference type="NCBI Taxonomy" id="146475"/>
    <lineage>
        <taxon>Bacteria</taxon>
        <taxon>Pseudomonadati</taxon>
        <taxon>Pseudomonadota</taxon>
        <taxon>Alphaproteobacteria</taxon>
        <taxon>Acetobacterales</taxon>
        <taxon>Acetobacteraceae</taxon>
        <taxon>Acetobacter</taxon>
    </lineage>
</organism>
<name>A0A0D6N5L8_9PROT</name>
<dbReference type="CDD" id="cd01301">
    <property type="entry name" value="rDP_like"/>
    <property type="match status" value="1"/>
</dbReference>
<sequence length="354" mass="37740">MTHSSSAQESQFPVSAAAQALHTKLLTLDSHIDIPWPDQKDAFEDTPARRVDLPKMHRGGMSAGCFVAYIGQGPTTDAGHAEAQSQCLAMLDVINQMQGTHNGLTARVCSTVQEILTAHTDGVLAVIPAVENGYAMGDDLALLGQFRAKGARYVTLTHNGHNVLADAAVHRPSLGDKPENHGGLSALGRDAIAEMNRLGLVLDVSHASKKSMLQAVAASRAPIVASHSCVRTLCDHPRNLDDEQLDALKDAGGVIQITAMPAFLKPKPDEGKRTANVADFVDHIDYVVKRLGVPYVGISSDFDGGGAIEGWENATQGVHLTQELMNRGYGESEIAAFWGRNFLRVLKAAEDVAG</sequence>
<dbReference type="GO" id="GO:0006508">
    <property type="term" value="P:proteolysis"/>
    <property type="evidence" value="ECO:0007669"/>
    <property type="project" value="InterPro"/>
</dbReference>
<reference evidence="2 4" key="2">
    <citation type="submission" date="2019-07" db="EMBL/GenBank/DDBJ databases">
        <title>Whole genome shotgun sequence of Acetobacter cibinongensis NBRC 16605.</title>
        <authorList>
            <person name="Hosoyama A."/>
            <person name="Uohara A."/>
            <person name="Ohji S."/>
            <person name="Ichikawa N."/>
        </authorList>
    </citation>
    <scope>NUCLEOTIDE SEQUENCE [LARGE SCALE GENOMIC DNA]</scope>
    <source>
        <strain evidence="2 4">NBRC 16605</strain>
    </source>
</reference>